<accession>A0A290Z3Q4</accession>
<evidence type="ECO:0000256" key="1">
    <source>
        <dbReference type="SAM" id="MobiDB-lite"/>
    </source>
</evidence>
<sequence>MGSARPELFSALLTGWKTSWWQPVMVAGTVRAEVPSAGAPTVVPPPPQPHDAPPRSAHRGAETSPQPVTGVQPSSVCWSATPVIRCTEPAGTAVAGLTSATILVVTGSAAAAGGALATASAGAASAPVSFMCAPSGWGS</sequence>
<gene>
    <name evidence="2" type="ORF">CNX65_10460</name>
</gene>
<reference evidence="2" key="1">
    <citation type="submission" date="2017-09" db="EMBL/GenBank/DDBJ databases">
        <title>Complete Genome Sequence of ansamitocin-producing Bacterium Actinosynnema pretiosum X47.</title>
        <authorList>
            <person name="Cao G."/>
            <person name="Zong G."/>
            <person name="Zhong C."/>
            <person name="Fu J."/>
        </authorList>
    </citation>
    <scope>NUCLEOTIDE SEQUENCE [LARGE SCALE GENOMIC DNA]</scope>
    <source>
        <strain evidence="2">X47</strain>
    </source>
</reference>
<feature type="region of interest" description="Disordered" evidence="1">
    <location>
        <begin position="36"/>
        <end position="74"/>
    </location>
</feature>
<feature type="compositionally biased region" description="Polar residues" evidence="1">
    <location>
        <begin position="63"/>
        <end position="74"/>
    </location>
</feature>
<protein>
    <submittedName>
        <fullName evidence="2">Uncharacterized protein</fullName>
    </submittedName>
</protein>
<keyword evidence="3" id="KW-1185">Reference proteome</keyword>
<evidence type="ECO:0000313" key="3">
    <source>
        <dbReference type="Proteomes" id="UP000218505"/>
    </source>
</evidence>
<feature type="compositionally biased region" description="Pro residues" evidence="1">
    <location>
        <begin position="42"/>
        <end position="51"/>
    </location>
</feature>
<dbReference type="AlphaFoldDB" id="A0A290Z3Q4"/>
<dbReference type="RefSeq" id="WP_096492598.1">
    <property type="nucleotide sequence ID" value="NZ_CP023445.1"/>
</dbReference>
<dbReference type="EMBL" id="CP023445">
    <property type="protein sequence ID" value="ATE53660.1"/>
    <property type="molecule type" value="Genomic_DNA"/>
</dbReference>
<dbReference type="Proteomes" id="UP000218505">
    <property type="component" value="Chromosome"/>
</dbReference>
<dbReference type="KEGG" id="apre:CNX65_10460"/>
<evidence type="ECO:0000313" key="2">
    <source>
        <dbReference type="EMBL" id="ATE53660.1"/>
    </source>
</evidence>
<proteinExistence type="predicted"/>
<organism evidence="2 3">
    <name type="scientific">Actinosynnema pretiosum</name>
    <dbReference type="NCBI Taxonomy" id="42197"/>
    <lineage>
        <taxon>Bacteria</taxon>
        <taxon>Bacillati</taxon>
        <taxon>Actinomycetota</taxon>
        <taxon>Actinomycetes</taxon>
        <taxon>Pseudonocardiales</taxon>
        <taxon>Pseudonocardiaceae</taxon>
        <taxon>Actinosynnema</taxon>
    </lineage>
</organism>
<name>A0A290Z3Q4_9PSEU</name>